<name>A0ABN8CR08_9STRA</name>
<sequence length="145" mass="17064">MRRLRRRQTIQTPGGSGKILCHSHPYTALYIDILWYIDKYNMKPSEILYTTKLAIAIFFDNTLRYFFTCHKAQVLQHVDEFLIHLPPWLRVKHRHRAESVAVTTEDRRTSVVAGLHGTRIALDHRVLAKKDRINDGQKHINAQFF</sequence>
<protein>
    <submittedName>
        <fullName evidence="1">Uncharacterized protein</fullName>
    </submittedName>
</protein>
<proteinExistence type="predicted"/>
<gene>
    <name evidence="1" type="ORF">PBS001_LOCUS1975</name>
</gene>
<reference evidence="1 2" key="1">
    <citation type="submission" date="2021-11" db="EMBL/GenBank/DDBJ databases">
        <authorList>
            <person name="Islam A."/>
            <person name="Islam S."/>
            <person name="Flora M.S."/>
            <person name="Rahman M."/>
            <person name="Ziaur R.M."/>
            <person name="Epstein J.H."/>
            <person name="Hassan M."/>
            <person name="Klassen M."/>
            <person name="Woodard K."/>
            <person name="Webb A."/>
            <person name="Webby R.J."/>
            <person name="El Zowalaty M.E."/>
        </authorList>
    </citation>
    <scope>NUCLEOTIDE SEQUENCE [LARGE SCALE GENOMIC DNA]</scope>
    <source>
        <strain evidence="1">Pbs1</strain>
    </source>
</reference>
<dbReference type="Proteomes" id="UP001158986">
    <property type="component" value="Unassembled WGS sequence"/>
</dbReference>
<evidence type="ECO:0000313" key="2">
    <source>
        <dbReference type="Proteomes" id="UP001158986"/>
    </source>
</evidence>
<comment type="caution">
    <text evidence="1">The sequence shown here is derived from an EMBL/GenBank/DDBJ whole genome shotgun (WGS) entry which is preliminary data.</text>
</comment>
<evidence type="ECO:0000313" key="1">
    <source>
        <dbReference type="EMBL" id="CAH0515260.1"/>
    </source>
</evidence>
<dbReference type="EMBL" id="CAKLCB010000104">
    <property type="protein sequence ID" value="CAH0515260.1"/>
    <property type="molecule type" value="Genomic_DNA"/>
</dbReference>
<organism evidence="1 2">
    <name type="scientific">Peronospora belbahrii</name>
    <dbReference type="NCBI Taxonomy" id="622444"/>
    <lineage>
        <taxon>Eukaryota</taxon>
        <taxon>Sar</taxon>
        <taxon>Stramenopiles</taxon>
        <taxon>Oomycota</taxon>
        <taxon>Peronosporomycetes</taxon>
        <taxon>Peronosporales</taxon>
        <taxon>Peronosporaceae</taxon>
        <taxon>Peronospora</taxon>
    </lineage>
</organism>
<keyword evidence="2" id="KW-1185">Reference proteome</keyword>
<accession>A0ABN8CR08</accession>